<dbReference type="Proteomes" id="UP000030748">
    <property type="component" value="Unassembled WGS sequence"/>
</dbReference>
<keyword evidence="3" id="KW-1185">Reference proteome</keyword>
<feature type="region of interest" description="Disordered" evidence="1">
    <location>
        <begin position="32"/>
        <end position="60"/>
    </location>
</feature>
<reference evidence="2 3" key="1">
    <citation type="journal article" date="2013" name="Proc. Natl. Acad. Sci. U.S.A.">
        <title>Fine-scale variation in meiotic recombination in Mimulus inferred from population shotgun sequencing.</title>
        <authorList>
            <person name="Hellsten U."/>
            <person name="Wright K.M."/>
            <person name="Jenkins J."/>
            <person name="Shu S."/>
            <person name="Yuan Y."/>
            <person name="Wessler S.R."/>
            <person name="Schmutz J."/>
            <person name="Willis J.H."/>
            <person name="Rokhsar D.S."/>
        </authorList>
    </citation>
    <scope>NUCLEOTIDE SEQUENCE [LARGE SCALE GENOMIC DNA]</scope>
    <source>
        <strain evidence="3">cv. DUN x IM62</strain>
    </source>
</reference>
<evidence type="ECO:0000313" key="3">
    <source>
        <dbReference type="Proteomes" id="UP000030748"/>
    </source>
</evidence>
<dbReference type="PANTHER" id="PTHR33641:SF16">
    <property type="entry name" value="AVR9_CF-9 RAPIDLY ELICITED PROTEIN"/>
    <property type="match status" value="1"/>
</dbReference>
<dbReference type="EMBL" id="KI630446">
    <property type="protein sequence ID" value="EYU39345.1"/>
    <property type="molecule type" value="Genomic_DNA"/>
</dbReference>
<accession>A0A022RKC5</accession>
<dbReference type="PhylomeDB" id="A0A022RKC5"/>
<name>A0A022RKC5_ERYGU</name>
<proteinExistence type="predicted"/>
<protein>
    <submittedName>
        <fullName evidence="2">Uncharacterized protein</fullName>
    </submittedName>
</protein>
<evidence type="ECO:0000256" key="1">
    <source>
        <dbReference type="SAM" id="MobiDB-lite"/>
    </source>
</evidence>
<dbReference type="PANTHER" id="PTHR33641">
    <property type="entry name" value="OS06G0133500 PROTEIN"/>
    <property type="match status" value="1"/>
</dbReference>
<organism evidence="2 3">
    <name type="scientific">Erythranthe guttata</name>
    <name type="common">Yellow monkey flower</name>
    <name type="synonym">Mimulus guttatus</name>
    <dbReference type="NCBI Taxonomy" id="4155"/>
    <lineage>
        <taxon>Eukaryota</taxon>
        <taxon>Viridiplantae</taxon>
        <taxon>Streptophyta</taxon>
        <taxon>Embryophyta</taxon>
        <taxon>Tracheophyta</taxon>
        <taxon>Spermatophyta</taxon>
        <taxon>Magnoliopsida</taxon>
        <taxon>eudicotyledons</taxon>
        <taxon>Gunneridae</taxon>
        <taxon>Pentapetalae</taxon>
        <taxon>asterids</taxon>
        <taxon>lamiids</taxon>
        <taxon>Lamiales</taxon>
        <taxon>Phrymaceae</taxon>
        <taxon>Erythranthe</taxon>
    </lineage>
</organism>
<sequence length="84" mass="9165">MSTSIFSPFEALSADYYFGQKVAGFSCAPPPPNTNKHGAAAAETVVNSSSLPTTKKPEDRRRIRAPRLAPELDGIYCFETLLPY</sequence>
<evidence type="ECO:0000313" key="2">
    <source>
        <dbReference type="EMBL" id="EYU39345.1"/>
    </source>
</evidence>
<gene>
    <name evidence="2" type="ORF">MIMGU_mgv1a024478mg</name>
</gene>
<dbReference type="AlphaFoldDB" id="A0A022RKC5"/>